<dbReference type="SUPFAM" id="SSF64356">
    <property type="entry name" value="SNARE-like"/>
    <property type="match status" value="1"/>
</dbReference>
<dbReference type="Gene3D" id="1.20.5.110">
    <property type="match status" value="1"/>
</dbReference>
<dbReference type="EMBL" id="VCGU01000458">
    <property type="protein sequence ID" value="TRY63150.1"/>
    <property type="molecule type" value="Genomic_DNA"/>
</dbReference>
<dbReference type="GO" id="GO:0031902">
    <property type="term" value="C:late endosome membrane"/>
    <property type="evidence" value="ECO:0007669"/>
    <property type="project" value="UniProtKB-SubCell"/>
</dbReference>
<evidence type="ECO:0000259" key="17">
    <source>
        <dbReference type="PROSITE" id="PS50859"/>
    </source>
</evidence>
<dbReference type="InterPro" id="IPR011012">
    <property type="entry name" value="Longin-like_dom_sf"/>
</dbReference>
<name>A0A553NCI1_TIGCA</name>
<evidence type="ECO:0000256" key="16">
    <source>
        <dbReference type="SAM" id="Phobius"/>
    </source>
</evidence>
<dbReference type="SUPFAM" id="SSF58038">
    <property type="entry name" value="SNARE fusion complex"/>
    <property type="match status" value="1"/>
</dbReference>
<dbReference type="InterPro" id="IPR051097">
    <property type="entry name" value="Synaptobrevin-like_transport"/>
</dbReference>
<dbReference type="Gene3D" id="3.30.450.50">
    <property type="entry name" value="Longin domain"/>
    <property type="match status" value="1"/>
</dbReference>
<keyword evidence="5" id="KW-0653">Protein transport</keyword>
<dbReference type="GO" id="GO:0030670">
    <property type="term" value="C:phagocytic vesicle membrane"/>
    <property type="evidence" value="ECO:0007669"/>
    <property type="project" value="UniProtKB-SubCell"/>
</dbReference>
<dbReference type="GO" id="GO:0005484">
    <property type="term" value="F:SNAP receptor activity"/>
    <property type="evidence" value="ECO:0007669"/>
    <property type="project" value="TreeGrafter"/>
</dbReference>
<evidence type="ECO:0000313" key="20">
    <source>
        <dbReference type="Proteomes" id="UP000318571"/>
    </source>
</evidence>
<dbReference type="PROSITE" id="PS50892">
    <property type="entry name" value="V_SNARE"/>
    <property type="match status" value="1"/>
</dbReference>
<evidence type="ECO:0000256" key="2">
    <source>
        <dbReference type="ARBA" id="ARBA00008025"/>
    </source>
</evidence>
<keyword evidence="20" id="KW-1185">Reference proteome</keyword>
<evidence type="ECO:0000256" key="5">
    <source>
        <dbReference type="ARBA" id="ARBA00022927"/>
    </source>
</evidence>
<dbReference type="SMART" id="SM01270">
    <property type="entry name" value="Longin"/>
    <property type="match status" value="1"/>
</dbReference>
<dbReference type="InterPro" id="IPR001388">
    <property type="entry name" value="Synaptobrevin-like"/>
</dbReference>
<dbReference type="PROSITE" id="PS50859">
    <property type="entry name" value="LONGIN"/>
    <property type="match status" value="1"/>
</dbReference>
<dbReference type="PANTHER" id="PTHR21136">
    <property type="entry name" value="SNARE PROTEINS"/>
    <property type="match status" value="1"/>
</dbReference>
<evidence type="ECO:0000256" key="3">
    <source>
        <dbReference type="ARBA" id="ARBA00022448"/>
    </source>
</evidence>
<evidence type="ECO:0000256" key="1">
    <source>
        <dbReference type="ARBA" id="ARBA00004163"/>
    </source>
</evidence>
<dbReference type="CDD" id="cd14824">
    <property type="entry name" value="Longin"/>
    <property type="match status" value="1"/>
</dbReference>
<dbReference type="GO" id="GO:0000149">
    <property type="term" value="F:SNARE binding"/>
    <property type="evidence" value="ECO:0007669"/>
    <property type="project" value="TreeGrafter"/>
</dbReference>
<dbReference type="PANTHER" id="PTHR21136:SF179">
    <property type="entry name" value="VESICLE ASSOCIATED MEMBRANE PROTEIN 7-RELATED"/>
    <property type="match status" value="1"/>
</dbReference>
<keyword evidence="15" id="KW-0175">Coiled coil</keyword>
<evidence type="ECO:0000313" key="19">
    <source>
        <dbReference type="EMBL" id="TRY63150.1"/>
    </source>
</evidence>
<evidence type="ECO:0000256" key="8">
    <source>
        <dbReference type="ARBA" id="ARBA00037801"/>
    </source>
</evidence>
<dbReference type="GO" id="GO:0031201">
    <property type="term" value="C:SNARE complex"/>
    <property type="evidence" value="ECO:0007669"/>
    <property type="project" value="TreeGrafter"/>
</dbReference>
<feature type="domain" description="Longin" evidence="17">
    <location>
        <begin position="3"/>
        <end position="113"/>
    </location>
</feature>
<evidence type="ECO:0000256" key="15">
    <source>
        <dbReference type="PROSITE-ProRule" id="PRU00290"/>
    </source>
</evidence>
<evidence type="ECO:0000256" key="10">
    <source>
        <dbReference type="ARBA" id="ARBA00037845"/>
    </source>
</evidence>
<evidence type="ECO:0000256" key="12">
    <source>
        <dbReference type="ARBA" id="ARBA00037875"/>
    </source>
</evidence>
<dbReference type="GO" id="GO:0005794">
    <property type="term" value="C:Golgi apparatus"/>
    <property type="evidence" value="ECO:0007669"/>
    <property type="project" value="UniProtKB-SubCell"/>
</dbReference>
<evidence type="ECO:0000256" key="13">
    <source>
        <dbReference type="ARBA" id="ARBA00039269"/>
    </source>
</evidence>
<dbReference type="STRING" id="6832.A0A553NCI1"/>
<dbReference type="InterPro" id="IPR042855">
    <property type="entry name" value="V_SNARE_CC"/>
</dbReference>
<comment type="caution">
    <text evidence="19">The sequence shown here is derived from an EMBL/GenBank/DDBJ whole genome shotgun (WGS) entry which is preliminary data.</text>
</comment>
<dbReference type="Pfam" id="PF00957">
    <property type="entry name" value="Synaptobrevin"/>
    <property type="match status" value="1"/>
</dbReference>
<evidence type="ECO:0000256" key="4">
    <source>
        <dbReference type="ARBA" id="ARBA00022692"/>
    </source>
</evidence>
<dbReference type="GO" id="GO:0015031">
    <property type="term" value="P:protein transport"/>
    <property type="evidence" value="ECO:0007669"/>
    <property type="project" value="UniProtKB-KW"/>
</dbReference>
<organism evidence="19 20">
    <name type="scientific">Tigriopus californicus</name>
    <name type="common">Marine copepod</name>
    <dbReference type="NCBI Taxonomy" id="6832"/>
    <lineage>
        <taxon>Eukaryota</taxon>
        <taxon>Metazoa</taxon>
        <taxon>Ecdysozoa</taxon>
        <taxon>Arthropoda</taxon>
        <taxon>Crustacea</taxon>
        <taxon>Multicrustacea</taxon>
        <taxon>Hexanauplia</taxon>
        <taxon>Copepoda</taxon>
        <taxon>Harpacticoida</taxon>
        <taxon>Harpacticidae</taxon>
        <taxon>Tigriopus</taxon>
    </lineage>
</organism>
<evidence type="ECO:0000256" key="11">
    <source>
        <dbReference type="ARBA" id="ARBA00037863"/>
    </source>
</evidence>
<sequence length="228" mass="26015">MSVLFCAVSQGSCILARHAVCLGNFSEVTDKAMVKIQAQSAQKQTFQDGSYCYHYIKTLRFIYFCISEPNCNRIQAFQFLNVIQEKFERSYGSTPTTSHPIPFAMNGEFSPILSREMKALNDQMSSRNEDDSQDKLSRAQSEIQSVKDILVSNIDLVAERGERMEVLIDKTENLRSESISFRQRSRTLQRKMWWESLKMKIVLGVVFVLILYLIIAASCDGPLLPKCV</sequence>
<dbReference type="OMA" id="NTKLMIM"/>
<feature type="transmembrane region" description="Helical" evidence="16">
    <location>
        <begin position="201"/>
        <end position="224"/>
    </location>
</feature>
<accession>A0A553NCI1</accession>
<keyword evidence="4 16" id="KW-0812">Transmembrane</keyword>
<evidence type="ECO:0000256" key="7">
    <source>
        <dbReference type="ARBA" id="ARBA00023136"/>
    </source>
</evidence>
<protein>
    <recommendedName>
        <fullName evidence="13">Vesicle-associated membrane protein 7</fullName>
    </recommendedName>
    <alternativeName>
        <fullName evidence="14">Synaptobrevin-like protein 1</fullName>
    </alternativeName>
</protein>
<dbReference type="FunFam" id="1.20.5.110:FF:000004">
    <property type="entry name" value="Vesicle-associated membrane protein 7"/>
    <property type="match status" value="1"/>
</dbReference>
<dbReference type="GO" id="GO:0005765">
    <property type="term" value="C:lysosomal membrane"/>
    <property type="evidence" value="ECO:0007669"/>
    <property type="project" value="UniProtKB-SubCell"/>
</dbReference>
<dbReference type="GO" id="GO:0006887">
    <property type="term" value="P:exocytosis"/>
    <property type="evidence" value="ECO:0007669"/>
    <property type="project" value="TreeGrafter"/>
</dbReference>
<keyword evidence="7 16" id="KW-0472">Membrane</keyword>
<evidence type="ECO:0000256" key="14">
    <source>
        <dbReference type="ARBA" id="ARBA00042194"/>
    </source>
</evidence>
<gene>
    <name evidence="19" type="ORF">TCAL_10353</name>
</gene>
<dbReference type="PROSITE" id="PS00417">
    <property type="entry name" value="SYNAPTOBREVIN"/>
    <property type="match status" value="1"/>
</dbReference>
<dbReference type="Proteomes" id="UP000318571">
    <property type="component" value="Chromosome 10"/>
</dbReference>
<dbReference type="InterPro" id="IPR010908">
    <property type="entry name" value="Longin_dom"/>
</dbReference>
<dbReference type="AlphaFoldDB" id="A0A553NCI1"/>
<evidence type="ECO:0000256" key="9">
    <source>
        <dbReference type="ARBA" id="ARBA00037803"/>
    </source>
</evidence>
<feature type="domain" description="V-SNARE coiled-coil homology" evidence="18">
    <location>
        <begin position="135"/>
        <end position="195"/>
    </location>
</feature>
<dbReference type="GO" id="GO:0006906">
    <property type="term" value="P:vesicle fusion"/>
    <property type="evidence" value="ECO:0007669"/>
    <property type="project" value="TreeGrafter"/>
</dbReference>
<dbReference type="GO" id="GO:0030658">
    <property type="term" value="C:transport vesicle membrane"/>
    <property type="evidence" value="ECO:0007669"/>
    <property type="project" value="UniProtKB-SubCell"/>
</dbReference>
<keyword evidence="6 16" id="KW-1133">Transmembrane helix</keyword>
<evidence type="ECO:0000256" key="6">
    <source>
        <dbReference type="ARBA" id="ARBA00022989"/>
    </source>
</evidence>
<keyword evidence="3" id="KW-0813">Transport</keyword>
<dbReference type="OrthoDB" id="248747at2759"/>
<comment type="similarity">
    <text evidence="2">Belongs to the synaptobrevin family.</text>
</comment>
<dbReference type="Pfam" id="PF13774">
    <property type="entry name" value="Longin"/>
    <property type="match status" value="1"/>
</dbReference>
<proteinExistence type="inferred from homology"/>
<dbReference type="GO" id="GO:0005789">
    <property type="term" value="C:endoplasmic reticulum membrane"/>
    <property type="evidence" value="ECO:0007669"/>
    <property type="project" value="UniProtKB-SubCell"/>
</dbReference>
<comment type="subcellular location">
    <subcellularLocation>
        <location evidence="12">Cytoplasmic vesicle</location>
        <location evidence="12">Phagosome membrane</location>
        <topology evidence="12">Single-pass type IV membrane protein</topology>
    </subcellularLocation>
    <subcellularLocation>
        <location evidence="9">Cytoplasmic vesicle</location>
        <location evidence="9">Secretory vesicle membrane</location>
        <topology evidence="9">Single-pass type IV membrane protein</topology>
    </subcellularLocation>
    <subcellularLocation>
        <location evidence="1">Endoplasmic reticulum membrane</location>
        <topology evidence="1">Single-pass type IV membrane protein</topology>
    </subcellularLocation>
    <subcellularLocation>
        <location evidence="8">Golgi apparatus</location>
        <location evidence="8">trans-Golgi network membrane</location>
        <topology evidence="8">Single-pass type IV membrane protein</topology>
    </subcellularLocation>
    <subcellularLocation>
        <location evidence="10">Late endosome membrane</location>
        <topology evidence="10">Single-pass type IV membrane protein</topology>
    </subcellularLocation>
    <subcellularLocation>
        <location evidence="11">Lysosome membrane</location>
        <topology evidence="11">Single-pass type IV membrane protein</topology>
    </subcellularLocation>
</comment>
<evidence type="ECO:0000259" key="18">
    <source>
        <dbReference type="PROSITE" id="PS50892"/>
    </source>
</evidence>
<dbReference type="PRINTS" id="PR00219">
    <property type="entry name" value="SYNAPTOBREVN"/>
</dbReference>
<reference evidence="19 20" key="1">
    <citation type="journal article" date="2018" name="Nat. Ecol. Evol.">
        <title>Genomic signatures of mitonuclear coevolution across populations of Tigriopus californicus.</title>
        <authorList>
            <person name="Barreto F.S."/>
            <person name="Watson E.T."/>
            <person name="Lima T.G."/>
            <person name="Willett C.S."/>
            <person name="Edmands S."/>
            <person name="Li W."/>
            <person name="Burton R.S."/>
        </authorList>
    </citation>
    <scope>NUCLEOTIDE SEQUENCE [LARGE SCALE GENOMIC DNA]</scope>
    <source>
        <strain evidence="19 20">San Diego</strain>
    </source>
</reference>